<organism evidence="11 12">
    <name type="scientific">Stappia sediminis</name>
    <dbReference type="NCBI Taxonomy" id="2692190"/>
    <lineage>
        <taxon>Bacteria</taxon>
        <taxon>Pseudomonadati</taxon>
        <taxon>Pseudomonadota</taxon>
        <taxon>Alphaproteobacteria</taxon>
        <taxon>Hyphomicrobiales</taxon>
        <taxon>Stappiaceae</taxon>
        <taxon>Stappia</taxon>
    </lineage>
</organism>
<dbReference type="RefSeq" id="WP_160774665.1">
    <property type="nucleotide sequence ID" value="NZ_WUMV01000002.1"/>
</dbReference>
<evidence type="ECO:0000313" key="11">
    <source>
        <dbReference type="EMBL" id="MXN64447.1"/>
    </source>
</evidence>
<comment type="pathway">
    <text evidence="7">Amino-acid biosynthesis; D-alanine biosynthesis; D-alanine from L-alanine: step 1/1.</text>
</comment>
<dbReference type="PRINTS" id="PR00992">
    <property type="entry name" value="ALARACEMASE"/>
</dbReference>
<dbReference type="InterPro" id="IPR000821">
    <property type="entry name" value="Ala_racemase"/>
</dbReference>
<evidence type="ECO:0000256" key="1">
    <source>
        <dbReference type="ARBA" id="ARBA00000316"/>
    </source>
</evidence>
<dbReference type="SUPFAM" id="SSF51419">
    <property type="entry name" value="PLP-binding barrel"/>
    <property type="match status" value="1"/>
</dbReference>
<protein>
    <recommendedName>
        <fullName evidence="4 7">Alanine racemase</fullName>
        <ecNumber evidence="4 7">5.1.1.1</ecNumber>
    </recommendedName>
</protein>
<evidence type="ECO:0000256" key="8">
    <source>
        <dbReference type="PIRSR" id="PIRSR600821-50"/>
    </source>
</evidence>
<keyword evidence="5 7" id="KW-0663">Pyridoxal phosphate</keyword>
<dbReference type="Pfam" id="PF01168">
    <property type="entry name" value="Ala_racemase_N"/>
    <property type="match status" value="1"/>
</dbReference>
<comment type="function">
    <text evidence="7">Catalyzes the interconversion of L-alanine and D-alanine. May also act on other amino acids.</text>
</comment>
<comment type="catalytic activity">
    <reaction evidence="1 7">
        <text>L-alanine = D-alanine</text>
        <dbReference type="Rhea" id="RHEA:20249"/>
        <dbReference type="ChEBI" id="CHEBI:57416"/>
        <dbReference type="ChEBI" id="CHEBI:57972"/>
        <dbReference type="EC" id="5.1.1.1"/>
    </reaction>
</comment>
<dbReference type="EMBL" id="WUMV01000002">
    <property type="protein sequence ID" value="MXN64447.1"/>
    <property type="molecule type" value="Genomic_DNA"/>
</dbReference>
<evidence type="ECO:0000256" key="3">
    <source>
        <dbReference type="ARBA" id="ARBA00007880"/>
    </source>
</evidence>
<evidence type="ECO:0000256" key="2">
    <source>
        <dbReference type="ARBA" id="ARBA00001933"/>
    </source>
</evidence>
<gene>
    <name evidence="11" type="primary">alr</name>
    <name evidence="11" type="ORF">GR183_05985</name>
</gene>
<dbReference type="GO" id="GO:0030632">
    <property type="term" value="P:D-alanine biosynthetic process"/>
    <property type="evidence" value="ECO:0007669"/>
    <property type="project" value="UniProtKB-UniRule"/>
</dbReference>
<dbReference type="GO" id="GO:0030170">
    <property type="term" value="F:pyridoxal phosphate binding"/>
    <property type="evidence" value="ECO:0007669"/>
    <property type="project" value="UniProtKB-UniRule"/>
</dbReference>
<keyword evidence="12" id="KW-1185">Reference proteome</keyword>
<dbReference type="InterPro" id="IPR009006">
    <property type="entry name" value="Ala_racemase/Decarboxylase_C"/>
</dbReference>
<comment type="cofactor">
    <cofactor evidence="2 7 8">
        <name>pyridoxal 5'-phosphate</name>
        <dbReference type="ChEBI" id="CHEBI:597326"/>
    </cofactor>
</comment>
<evidence type="ECO:0000259" key="10">
    <source>
        <dbReference type="SMART" id="SM01005"/>
    </source>
</evidence>
<dbReference type="InterPro" id="IPR001608">
    <property type="entry name" value="Ala_racemase_N"/>
</dbReference>
<dbReference type="UniPathway" id="UPA00042">
    <property type="reaction ID" value="UER00497"/>
</dbReference>
<dbReference type="PROSITE" id="PS00395">
    <property type="entry name" value="ALANINE_RACEMASE"/>
    <property type="match status" value="1"/>
</dbReference>
<dbReference type="NCBIfam" id="TIGR00492">
    <property type="entry name" value="alr"/>
    <property type="match status" value="1"/>
</dbReference>
<sequence>MNPLSNGRITIDLGALARNWQVLAARHSATSECGAVVKANAYGIGIKPAAEALFAAGARTFFVATPDEGLELRAILPKAGIYILNGLYRGSASTYAENALRPVLGSLPEVREWADFLRSSGAKADAGLHVCTGINRLGLTLSEAEEIAEAIDEYRPFSPGLIISHLACADDPDHPMNALQRDRFRHVSRLFPAARNSLANSGGILLGPDYHFALTRPGIALYGAKASKTAETPLETVVTLEARLLMVRMLKKGETIGYGARFTAPRDMRAGLVAIGYADGFLRRSGSTDDREGACFHLSGKDLPVVGRVSMDQTVIDVTHVAESELTPGMMIEVFGPNMAIDRTAERADTIGYEFLTALGRRFEREYIGRSSGVQA</sequence>
<feature type="modified residue" description="N6-(pyridoxal phosphate)lysine" evidence="7 8">
    <location>
        <position position="38"/>
    </location>
</feature>
<dbReference type="GO" id="GO:0008784">
    <property type="term" value="F:alanine racemase activity"/>
    <property type="evidence" value="ECO:0007669"/>
    <property type="project" value="UniProtKB-UniRule"/>
</dbReference>
<dbReference type="PANTHER" id="PTHR30511">
    <property type="entry name" value="ALANINE RACEMASE"/>
    <property type="match status" value="1"/>
</dbReference>
<dbReference type="HAMAP" id="MF_01201">
    <property type="entry name" value="Ala_racemase"/>
    <property type="match status" value="1"/>
</dbReference>
<evidence type="ECO:0000256" key="6">
    <source>
        <dbReference type="ARBA" id="ARBA00023235"/>
    </source>
</evidence>
<comment type="caution">
    <text evidence="11">The sequence shown here is derived from an EMBL/GenBank/DDBJ whole genome shotgun (WGS) entry which is preliminary data.</text>
</comment>
<evidence type="ECO:0000256" key="4">
    <source>
        <dbReference type="ARBA" id="ARBA00013089"/>
    </source>
</evidence>
<dbReference type="AlphaFoldDB" id="A0A7X3LSS7"/>
<dbReference type="Gene3D" id="2.40.37.10">
    <property type="entry name" value="Lyase, Ornithine Decarboxylase, Chain A, domain 1"/>
    <property type="match status" value="1"/>
</dbReference>
<evidence type="ECO:0000256" key="9">
    <source>
        <dbReference type="PIRSR" id="PIRSR600821-52"/>
    </source>
</evidence>
<dbReference type="InterPro" id="IPR029066">
    <property type="entry name" value="PLP-binding_barrel"/>
</dbReference>
<dbReference type="EC" id="5.1.1.1" evidence="4 7"/>
<accession>A0A7X3LSS7</accession>
<keyword evidence="6 7" id="KW-0413">Isomerase</keyword>
<dbReference type="CDD" id="cd00430">
    <property type="entry name" value="PLPDE_III_AR"/>
    <property type="match status" value="1"/>
</dbReference>
<dbReference type="Gene3D" id="3.20.20.10">
    <property type="entry name" value="Alanine racemase"/>
    <property type="match status" value="1"/>
</dbReference>
<dbReference type="PANTHER" id="PTHR30511:SF0">
    <property type="entry name" value="ALANINE RACEMASE, CATABOLIC-RELATED"/>
    <property type="match status" value="1"/>
</dbReference>
<dbReference type="Pfam" id="PF00842">
    <property type="entry name" value="Ala_racemase_C"/>
    <property type="match status" value="1"/>
</dbReference>
<dbReference type="SMART" id="SM01005">
    <property type="entry name" value="Ala_racemase_C"/>
    <property type="match status" value="1"/>
</dbReference>
<feature type="domain" description="Alanine racemase C-terminal" evidence="10">
    <location>
        <begin position="237"/>
        <end position="368"/>
    </location>
</feature>
<comment type="similarity">
    <text evidence="3 7">Belongs to the alanine racemase family.</text>
</comment>
<dbReference type="GO" id="GO:0005829">
    <property type="term" value="C:cytosol"/>
    <property type="evidence" value="ECO:0007669"/>
    <property type="project" value="TreeGrafter"/>
</dbReference>
<evidence type="ECO:0000313" key="12">
    <source>
        <dbReference type="Proteomes" id="UP000433101"/>
    </source>
</evidence>
<evidence type="ECO:0000256" key="5">
    <source>
        <dbReference type="ARBA" id="ARBA00022898"/>
    </source>
</evidence>
<name>A0A7X3LSS7_9HYPH</name>
<reference evidence="11 12" key="1">
    <citation type="submission" date="2019-12" db="EMBL/GenBank/DDBJ databases">
        <authorList>
            <person name="Li M."/>
        </authorList>
    </citation>
    <scope>NUCLEOTIDE SEQUENCE [LARGE SCALE GENOMIC DNA]</scope>
    <source>
        <strain evidence="11 12">GBMRC 2046</strain>
    </source>
</reference>
<feature type="binding site" evidence="7 9">
    <location>
        <position position="311"/>
    </location>
    <ligand>
        <name>substrate</name>
    </ligand>
</feature>
<feature type="active site" description="Proton acceptor; specific for D-alanine" evidence="7">
    <location>
        <position position="38"/>
    </location>
</feature>
<dbReference type="InterPro" id="IPR011079">
    <property type="entry name" value="Ala_racemase_C"/>
</dbReference>
<dbReference type="Proteomes" id="UP000433101">
    <property type="component" value="Unassembled WGS sequence"/>
</dbReference>
<feature type="active site" description="Proton acceptor; specific for L-alanine" evidence="7">
    <location>
        <position position="258"/>
    </location>
</feature>
<evidence type="ECO:0000256" key="7">
    <source>
        <dbReference type="HAMAP-Rule" id="MF_01201"/>
    </source>
</evidence>
<feature type="binding site" evidence="7 9">
    <location>
        <position position="136"/>
    </location>
    <ligand>
        <name>substrate</name>
    </ligand>
</feature>
<proteinExistence type="inferred from homology"/>
<dbReference type="SUPFAM" id="SSF50621">
    <property type="entry name" value="Alanine racemase C-terminal domain-like"/>
    <property type="match status" value="1"/>
</dbReference>
<dbReference type="InterPro" id="IPR020622">
    <property type="entry name" value="Ala_racemase_pyridoxalP-BS"/>
</dbReference>